<dbReference type="Gene3D" id="1.20.120.350">
    <property type="entry name" value="Voltage-gated potassium channels. Chain C"/>
    <property type="match status" value="1"/>
</dbReference>
<evidence type="ECO:0000313" key="10">
    <source>
        <dbReference type="Proteomes" id="UP001527866"/>
    </source>
</evidence>
<keyword evidence="4 7" id="KW-0472">Membrane</keyword>
<comment type="subcellular location">
    <subcellularLocation>
        <location evidence="1">Membrane</location>
        <topology evidence="1">Multi-pass membrane protein</topology>
    </subcellularLocation>
</comment>
<evidence type="ECO:0000256" key="1">
    <source>
        <dbReference type="ARBA" id="ARBA00004141"/>
    </source>
</evidence>
<keyword evidence="2 7" id="KW-0812">Transmembrane</keyword>
<evidence type="ECO:0000256" key="7">
    <source>
        <dbReference type="SAM" id="Phobius"/>
    </source>
</evidence>
<proteinExistence type="predicted"/>
<sequence length="301" mass="32826">MSEPTLRGRAVETVDAGWFRNTVIVLILLNAVTLGLETYEALLRAWGAYFRLAEMTFVGLFAAELLLKMYARGARFFRDPWNWFDLFVVGVALVPASAGFSVLRLLRILRILRLVSVVPQMRQIVSALFRAVPGMGTVIGLLLIIVYTAAVLGEKLFGATAPEYFGDLGTSLFTLFMVMTTENWPDVAEVVMAAHPAAWVFFVGYLVATTFIILNLVIGVIVTALEQEVNAERWREDQELEQEQHEAVMDRLDALTAQVALLRAQVGEAGAGPDGAGPERTRKPSARGPGEGPSSGALGSP</sequence>
<dbReference type="Proteomes" id="UP001527866">
    <property type="component" value="Unassembled WGS sequence"/>
</dbReference>
<feature type="transmembrane region" description="Helical" evidence="7">
    <location>
        <begin position="18"/>
        <end position="36"/>
    </location>
</feature>
<name>A0ABT4TWU1_9ACTN</name>
<feature type="transmembrane region" description="Helical" evidence="7">
    <location>
        <begin position="199"/>
        <end position="225"/>
    </location>
</feature>
<dbReference type="SUPFAM" id="SSF81324">
    <property type="entry name" value="Voltage-gated potassium channels"/>
    <property type="match status" value="1"/>
</dbReference>
<reference evidence="9 10" key="1">
    <citation type="submission" date="2023-01" db="EMBL/GenBank/DDBJ databases">
        <title>Draft genome sequence of Nocardiopsis sp. RSe5-2 isolated from halophytes.</title>
        <authorList>
            <person name="Duangmal K."/>
            <person name="Chantavorakit T."/>
        </authorList>
    </citation>
    <scope>NUCLEOTIDE SEQUENCE [LARGE SCALE GENOMIC DNA]</scope>
    <source>
        <strain evidence="9 10">RSe5-2</strain>
    </source>
</reference>
<dbReference type="PANTHER" id="PTHR10037">
    <property type="entry name" value="VOLTAGE-GATED CATION CHANNEL CALCIUM AND SODIUM"/>
    <property type="match status" value="1"/>
</dbReference>
<accession>A0ABT4TWU1</accession>
<evidence type="ECO:0000259" key="8">
    <source>
        <dbReference type="Pfam" id="PF00520"/>
    </source>
</evidence>
<evidence type="ECO:0000256" key="2">
    <source>
        <dbReference type="ARBA" id="ARBA00022692"/>
    </source>
</evidence>
<evidence type="ECO:0000256" key="3">
    <source>
        <dbReference type="ARBA" id="ARBA00022989"/>
    </source>
</evidence>
<organism evidence="9 10">
    <name type="scientific">Nocardiopsis endophytica</name>
    <dbReference type="NCBI Taxonomy" id="3018445"/>
    <lineage>
        <taxon>Bacteria</taxon>
        <taxon>Bacillati</taxon>
        <taxon>Actinomycetota</taxon>
        <taxon>Actinomycetes</taxon>
        <taxon>Streptosporangiales</taxon>
        <taxon>Nocardiopsidaceae</taxon>
        <taxon>Nocardiopsis</taxon>
    </lineage>
</organism>
<dbReference type="RefSeq" id="WP_270683085.1">
    <property type="nucleotide sequence ID" value="NZ_JAQFWQ010000002.1"/>
</dbReference>
<comment type="caution">
    <text evidence="9">The sequence shown here is derived from an EMBL/GenBank/DDBJ whole genome shotgun (WGS) entry which is preliminary data.</text>
</comment>
<keyword evidence="3 7" id="KW-1133">Transmembrane helix</keyword>
<dbReference type="InterPro" id="IPR043203">
    <property type="entry name" value="VGCC_Ca_Na"/>
</dbReference>
<feature type="domain" description="Ion transport" evidence="8">
    <location>
        <begin position="18"/>
        <end position="228"/>
    </location>
</feature>
<dbReference type="PANTHER" id="PTHR10037:SF62">
    <property type="entry name" value="SODIUM CHANNEL PROTEIN 60E"/>
    <property type="match status" value="1"/>
</dbReference>
<dbReference type="InterPro" id="IPR005821">
    <property type="entry name" value="Ion_trans_dom"/>
</dbReference>
<dbReference type="EMBL" id="JAQFWQ010000002">
    <property type="protein sequence ID" value="MDA2809170.1"/>
    <property type="molecule type" value="Genomic_DNA"/>
</dbReference>
<evidence type="ECO:0000256" key="6">
    <source>
        <dbReference type="SAM" id="MobiDB-lite"/>
    </source>
</evidence>
<evidence type="ECO:0000313" key="9">
    <source>
        <dbReference type="EMBL" id="MDA2809170.1"/>
    </source>
</evidence>
<evidence type="ECO:0000256" key="4">
    <source>
        <dbReference type="ARBA" id="ARBA00023136"/>
    </source>
</evidence>
<protein>
    <submittedName>
        <fullName evidence="9">Ion transporter</fullName>
    </submittedName>
</protein>
<dbReference type="InterPro" id="IPR027359">
    <property type="entry name" value="Volt_channel_dom_sf"/>
</dbReference>
<keyword evidence="10" id="KW-1185">Reference proteome</keyword>
<keyword evidence="5" id="KW-0175">Coiled coil</keyword>
<feature type="transmembrane region" description="Helical" evidence="7">
    <location>
        <begin position="127"/>
        <end position="150"/>
    </location>
</feature>
<feature type="transmembrane region" description="Helical" evidence="7">
    <location>
        <begin position="83"/>
        <end position="106"/>
    </location>
</feature>
<evidence type="ECO:0000256" key="5">
    <source>
        <dbReference type="SAM" id="Coils"/>
    </source>
</evidence>
<dbReference type="Gene3D" id="1.10.287.70">
    <property type="match status" value="1"/>
</dbReference>
<feature type="region of interest" description="Disordered" evidence="6">
    <location>
        <begin position="267"/>
        <end position="301"/>
    </location>
</feature>
<feature type="coiled-coil region" evidence="5">
    <location>
        <begin position="235"/>
        <end position="265"/>
    </location>
</feature>
<gene>
    <name evidence="9" type="ORF">O4J56_00830</name>
</gene>
<dbReference type="Pfam" id="PF00520">
    <property type="entry name" value="Ion_trans"/>
    <property type="match status" value="1"/>
</dbReference>